<name>A0A5A7T7R0_CUCMM</name>
<dbReference type="Proteomes" id="UP000321393">
    <property type="component" value="Unassembled WGS sequence"/>
</dbReference>
<dbReference type="EMBL" id="SSTE01018921">
    <property type="protein sequence ID" value="KAA0037495.1"/>
    <property type="molecule type" value="Genomic_DNA"/>
</dbReference>
<gene>
    <name evidence="3" type="ORF">E5676_scaffold808G00730</name>
    <name evidence="2" type="ORF">E6C27_scaffold277G00970</name>
</gene>
<evidence type="ECO:0000313" key="3">
    <source>
        <dbReference type="EMBL" id="TYK01970.1"/>
    </source>
</evidence>
<dbReference type="OrthoDB" id="1920943at2759"/>
<evidence type="ECO:0000313" key="5">
    <source>
        <dbReference type="Proteomes" id="UP000321947"/>
    </source>
</evidence>
<evidence type="ECO:0000313" key="4">
    <source>
        <dbReference type="Proteomes" id="UP000321393"/>
    </source>
</evidence>
<sequence length="104" mass="11895">MFEKPSMDISSPPYSSSRKEKHKDLTSKKSLRFSLIGTSLVDPMAARKGDLVLYFDDLFPTEARKLPSYPKSYSMKRKGKPTHPSASLRHWCSFTKRLSTVHLC</sequence>
<evidence type="ECO:0000313" key="2">
    <source>
        <dbReference type="EMBL" id="KAA0037495.1"/>
    </source>
</evidence>
<feature type="compositionally biased region" description="Low complexity" evidence="1">
    <location>
        <begin position="7"/>
        <end position="16"/>
    </location>
</feature>
<comment type="caution">
    <text evidence="2">The sequence shown here is derived from an EMBL/GenBank/DDBJ whole genome shotgun (WGS) entry which is preliminary data.</text>
</comment>
<dbReference type="AlphaFoldDB" id="A0A5A7T7R0"/>
<evidence type="ECO:0000256" key="1">
    <source>
        <dbReference type="SAM" id="MobiDB-lite"/>
    </source>
</evidence>
<protein>
    <submittedName>
        <fullName evidence="2">Formamidopyrimidine-DNA glycosylase-like</fullName>
    </submittedName>
</protein>
<dbReference type="Proteomes" id="UP000321947">
    <property type="component" value="Unassembled WGS sequence"/>
</dbReference>
<proteinExistence type="predicted"/>
<accession>A0A5A7T7R0</accession>
<dbReference type="EMBL" id="SSTD01015940">
    <property type="protein sequence ID" value="TYK01970.1"/>
    <property type="molecule type" value="Genomic_DNA"/>
</dbReference>
<organism evidence="2 4">
    <name type="scientific">Cucumis melo var. makuwa</name>
    <name type="common">Oriental melon</name>
    <dbReference type="NCBI Taxonomy" id="1194695"/>
    <lineage>
        <taxon>Eukaryota</taxon>
        <taxon>Viridiplantae</taxon>
        <taxon>Streptophyta</taxon>
        <taxon>Embryophyta</taxon>
        <taxon>Tracheophyta</taxon>
        <taxon>Spermatophyta</taxon>
        <taxon>Magnoliopsida</taxon>
        <taxon>eudicotyledons</taxon>
        <taxon>Gunneridae</taxon>
        <taxon>Pentapetalae</taxon>
        <taxon>rosids</taxon>
        <taxon>fabids</taxon>
        <taxon>Cucurbitales</taxon>
        <taxon>Cucurbitaceae</taxon>
        <taxon>Benincaseae</taxon>
        <taxon>Cucumis</taxon>
    </lineage>
</organism>
<feature type="region of interest" description="Disordered" evidence="1">
    <location>
        <begin position="1"/>
        <end position="26"/>
    </location>
</feature>
<reference evidence="4 5" key="1">
    <citation type="submission" date="2019-08" db="EMBL/GenBank/DDBJ databases">
        <title>Draft genome sequences of two oriental melons (Cucumis melo L. var makuwa).</title>
        <authorList>
            <person name="Kwon S.-Y."/>
        </authorList>
    </citation>
    <scope>NUCLEOTIDE SEQUENCE [LARGE SCALE GENOMIC DNA]</scope>
    <source>
        <strain evidence="5">cv. Chang Bougi</strain>
        <strain evidence="4">cv. SW 3</strain>
        <tissue evidence="2">Leaf</tissue>
    </source>
</reference>